<name>A0ABV5HRV3_9VIBR</name>
<evidence type="ECO:0000313" key="1">
    <source>
        <dbReference type="EMBL" id="MFB9136898.1"/>
    </source>
</evidence>
<reference evidence="1 2" key="1">
    <citation type="submission" date="2024-09" db="EMBL/GenBank/DDBJ databases">
        <authorList>
            <person name="Sun Q."/>
            <person name="Mori K."/>
        </authorList>
    </citation>
    <scope>NUCLEOTIDE SEQUENCE [LARGE SCALE GENOMIC DNA]</scope>
    <source>
        <strain evidence="1 2">CECT 8064</strain>
    </source>
</reference>
<sequence length="159" mass="17784">MSDFIIQAKKNRVKANRVIGGELELILFAGEMAVPQENFWEIFKKKIEYVDGETLALVIVSDDNDFQVDSDISIAESFVSSVKEISWLTEELSFSGAVITSYPQIETLTAYTASYVSLVASDIEADDIEADDSVESEKLSVGTSLQAFYRKKTKEYGRR</sequence>
<evidence type="ECO:0000313" key="2">
    <source>
        <dbReference type="Proteomes" id="UP001589645"/>
    </source>
</evidence>
<accession>A0ABV5HRV3</accession>
<proteinExistence type="predicted"/>
<dbReference type="EMBL" id="JBHMEP010000007">
    <property type="protein sequence ID" value="MFB9136898.1"/>
    <property type="molecule type" value="Genomic_DNA"/>
</dbReference>
<dbReference type="RefSeq" id="WP_253658062.1">
    <property type="nucleotide sequence ID" value="NZ_JBHMEP010000007.1"/>
</dbReference>
<organism evidence="1 2">
    <name type="scientific">Vibrio olivae</name>
    <dbReference type="NCBI Taxonomy" id="1243002"/>
    <lineage>
        <taxon>Bacteria</taxon>
        <taxon>Pseudomonadati</taxon>
        <taxon>Pseudomonadota</taxon>
        <taxon>Gammaproteobacteria</taxon>
        <taxon>Vibrionales</taxon>
        <taxon>Vibrionaceae</taxon>
        <taxon>Vibrio</taxon>
    </lineage>
</organism>
<dbReference type="Proteomes" id="UP001589645">
    <property type="component" value="Unassembled WGS sequence"/>
</dbReference>
<protein>
    <submittedName>
        <fullName evidence="1">Uncharacterized protein</fullName>
    </submittedName>
</protein>
<keyword evidence="2" id="KW-1185">Reference proteome</keyword>
<gene>
    <name evidence="1" type="ORF">ACFFUV_18165</name>
</gene>
<comment type="caution">
    <text evidence="1">The sequence shown here is derived from an EMBL/GenBank/DDBJ whole genome shotgun (WGS) entry which is preliminary data.</text>
</comment>